<name>A0ABW6GRG0_9ACTN</name>
<evidence type="ECO:0000256" key="1">
    <source>
        <dbReference type="SAM" id="MobiDB-lite"/>
    </source>
</evidence>
<dbReference type="Proteomes" id="UP001599542">
    <property type="component" value="Unassembled WGS sequence"/>
</dbReference>
<dbReference type="EMBL" id="JBHYPX010000058">
    <property type="protein sequence ID" value="MFE1355347.1"/>
    <property type="molecule type" value="Genomic_DNA"/>
</dbReference>
<organism evidence="2 3">
    <name type="scientific">Kitasatospora phosalacinea</name>
    <dbReference type="NCBI Taxonomy" id="2065"/>
    <lineage>
        <taxon>Bacteria</taxon>
        <taxon>Bacillati</taxon>
        <taxon>Actinomycetota</taxon>
        <taxon>Actinomycetes</taxon>
        <taxon>Kitasatosporales</taxon>
        <taxon>Streptomycetaceae</taxon>
        <taxon>Kitasatospora</taxon>
    </lineage>
</organism>
<gene>
    <name evidence="2" type="ORF">ACFW6T_25475</name>
</gene>
<evidence type="ECO:0000313" key="3">
    <source>
        <dbReference type="Proteomes" id="UP001599542"/>
    </source>
</evidence>
<feature type="region of interest" description="Disordered" evidence="1">
    <location>
        <begin position="1"/>
        <end position="24"/>
    </location>
</feature>
<sequence>MSNTRRTRPSAAPARSTRPAVEPEGVDFDAAEAQELEAEGGHYVTASLAGDPVRVIPPSAWRLSWTRLLKRDEIDELFERVIHPDDLDLIDEIDPTNDEIVQFLQDAGTLSGEPVGKLSGRRASSRPTRRR</sequence>
<comment type="caution">
    <text evidence="2">The sequence shown here is derived from an EMBL/GenBank/DDBJ whole genome shotgun (WGS) entry which is preliminary data.</text>
</comment>
<accession>A0ABW6GRG0</accession>
<evidence type="ECO:0000313" key="2">
    <source>
        <dbReference type="EMBL" id="MFE1355347.1"/>
    </source>
</evidence>
<feature type="compositionally biased region" description="Low complexity" evidence="1">
    <location>
        <begin position="9"/>
        <end position="20"/>
    </location>
</feature>
<proteinExistence type="predicted"/>
<feature type="region of interest" description="Disordered" evidence="1">
    <location>
        <begin position="110"/>
        <end position="131"/>
    </location>
</feature>
<feature type="compositionally biased region" description="Basic residues" evidence="1">
    <location>
        <begin position="119"/>
        <end position="131"/>
    </location>
</feature>
<keyword evidence="3" id="KW-1185">Reference proteome</keyword>
<protein>
    <submittedName>
        <fullName evidence="2">Uncharacterized protein</fullName>
    </submittedName>
</protein>
<dbReference type="RefSeq" id="WP_380329302.1">
    <property type="nucleotide sequence ID" value="NZ_JBHYPW010000056.1"/>
</dbReference>
<reference evidence="2 3" key="1">
    <citation type="submission" date="2024-09" db="EMBL/GenBank/DDBJ databases">
        <title>The Natural Products Discovery Center: Release of the First 8490 Sequenced Strains for Exploring Actinobacteria Biosynthetic Diversity.</title>
        <authorList>
            <person name="Kalkreuter E."/>
            <person name="Kautsar S.A."/>
            <person name="Yang D."/>
            <person name="Bader C.D."/>
            <person name="Teijaro C.N."/>
            <person name="Fluegel L."/>
            <person name="Davis C.M."/>
            <person name="Simpson J.R."/>
            <person name="Lauterbach L."/>
            <person name="Steele A.D."/>
            <person name="Gui C."/>
            <person name="Meng S."/>
            <person name="Li G."/>
            <person name="Viehrig K."/>
            <person name="Ye F."/>
            <person name="Su P."/>
            <person name="Kiefer A.F."/>
            <person name="Nichols A."/>
            <person name="Cepeda A.J."/>
            <person name="Yan W."/>
            <person name="Fan B."/>
            <person name="Jiang Y."/>
            <person name="Adhikari A."/>
            <person name="Zheng C.-J."/>
            <person name="Schuster L."/>
            <person name="Cowan T.M."/>
            <person name="Smanski M.J."/>
            <person name="Chevrette M.G."/>
            <person name="De Carvalho L.P.S."/>
            <person name="Shen B."/>
        </authorList>
    </citation>
    <scope>NUCLEOTIDE SEQUENCE [LARGE SCALE GENOMIC DNA]</scope>
    <source>
        <strain evidence="2 3">NPDC058753</strain>
    </source>
</reference>